<dbReference type="EMBL" id="DS268537">
    <property type="protein sequence ID" value="EFO87479.1"/>
    <property type="molecule type" value="Genomic_DNA"/>
</dbReference>
<dbReference type="InterPro" id="IPR027417">
    <property type="entry name" value="P-loop_NTPase"/>
</dbReference>
<dbReference type="Proteomes" id="UP000008281">
    <property type="component" value="Unassembled WGS sequence"/>
</dbReference>
<evidence type="ECO:0000313" key="2">
    <source>
        <dbReference type="EMBL" id="EFO87479.1"/>
    </source>
</evidence>
<dbReference type="CDD" id="cd18809">
    <property type="entry name" value="SF1_C_RecD"/>
    <property type="match status" value="1"/>
</dbReference>
<evidence type="ECO:0000313" key="3">
    <source>
        <dbReference type="Proteomes" id="UP000008281"/>
    </source>
</evidence>
<dbReference type="Pfam" id="PF13538">
    <property type="entry name" value="UvrD_C_2"/>
    <property type="match status" value="1"/>
</dbReference>
<dbReference type="OrthoDB" id="8058391at2759"/>
<dbReference type="STRING" id="31234.E3N641"/>
<accession>E3N641</accession>
<sequence length="109" mass="11962">MNLRVLLIEEVSMVSSVILAAISVNLSAVRNDARPFGGVLVIVFGEFFHLEPVQHSPSYAVAEAITIHKAQGLTFDGVIIVPSMDNVQMMYTALSRARSLDLCRIVKYV</sequence>
<dbReference type="InterPro" id="IPR027785">
    <property type="entry name" value="UvrD-like_helicase_C"/>
</dbReference>
<dbReference type="InterPro" id="IPR051055">
    <property type="entry name" value="PIF1_helicase"/>
</dbReference>
<dbReference type="PANTHER" id="PTHR47642">
    <property type="entry name" value="ATP-DEPENDENT DNA HELICASE"/>
    <property type="match status" value="1"/>
</dbReference>
<protein>
    <recommendedName>
        <fullName evidence="1">UvrD-like helicase C-terminal domain-containing protein</fullName>
    </recommendedName>
</protein>
<dbReference type="InParanoid" id="E3N641"/>
<keyword evidence="3" id="KW-1185">Reference proteome</keyword>
<gene>
    <name evidence="2" type="ORF">CRE_03377</name>
</gene>
<dbReference type="SUPFAM" id="SSF52540">
    <property type="entry name" value="P-loop containing nucleoside triphosphate hydrolases"/>
    <property type="match status" value="1"/>
</dbReference>
<reference evidence="2" key="1">
    <citation type="submission" date="2007-07" db="EMBL/GenBank/DDBJ databases">
        <title>PCAP assembly of the Caenorhabditis remanei genome.</title>
        <authorList>
            <consortium name="The Caenorhabditis remanei Sequencing Consortium"/>
            <person name="Wilson R.K."/>
        </authorList>
    </citation>
    <scope>NUCLEOTIDE SEQUENCE [LARGE SCALE GENOMIC DNA]</scope>
    <source>
        <strain evidence="2">PB4641</strain>
    </source>
</reference>
<evidence type="ECO:0000259" key="1">
    <source>
        <dbReference type="Pfam" id="PF13538"/>
    </source>
</evidence>
<name>E3N641_CAERE</name>
<organism evidence="3">
    <name type="scientific">Caenorhabditis remanei</name>
    <name type="common">Caenorhabditis vulgaris</name>
    <dbReference type="NCBI Taxonomy" id="31234"/>
    <lineage>
        <taxon>Eukaryota</taxon>
        <taxon>Metazoa</taxon>
        <taxon>Ecdysozoa</taxon>
        <taxon>Nematoda</taxon>
        <taxon>Chromadorea</taxon>
        <taxon>Rhabditida</taxon>
        <taxon>Rhabditina</taxon>
        <taxon>Rhabditomorpha</taxon>
        <taxon>Rhabditoidea</taxon>
        <taxon>Rhabditidae</taxon>
        <taxon>Peloderinae</taxon>
        <taxon>Caenorhabditis</taxon>
    </lineage>
</organism>
<dbReference type="Gene3D" id="3.40.50.300">
    <property type="entry name" value="P-loop containing nucleotide triphosphate hydrolases"/>
    <property type="match status" value="1"/>
</dbReference>
<dbReference type="HOGENOM" id="CLU_139356_0_0_1"/>
<proteinExistence type="predicted"/>
<dbReference type="AlphaFoldDB" id="E3N641"/>
<feature type="domain" description="UvrD-like helicase C-terminal" evidence="1">
    <location>
        <begin position="63"/>
        <end position="99"/>
    </location>
</feature>